<keyword evidence="3" id="KW-0233">DNA recombination</keyword>
<evidence type="ECO:0000259" key="6">
    <source>
        <dbReference type="PROSITE" id="PS51900"/>
    </source>
</evidence>
<dbReference type="KEGG" id="mmi:MMAR_4442"/>
<dbReference type="InterPro" id="IPR013762">
    <property type="entry name" value="Integrase-like_cat_sf"/>
</dbReference>
<keyword evidence="2 4" id="KW-0238">DNA-binding</keyword>
<evidence type="ECO:0000256" key="1">
    <source>
        <dbReference type="ARBA" id="ARBA00008857"/>
    </source>
</evidence>
<proteinExistence type="inferred from homology"/>
<protein>
    <submittedName>
        <fullName evidence="7">Prophage integrase</fullName>
    </submittedName>
</protein>
<evidence type="ECO:0000313" key="8">
    <source>
        <dbReference type="Proteomes" id="UP000001190"/>
    </source>
</evidence>
<dbReference type="Pfam" id="PF00589">
    <property type="entry name" value="Phage_integrase"/>
    <property type="match status" value="1"/>
</dbReference>
<dbReference type="EMBL" id="CP000854">
    <property type="protein sequence ID" value="ACC42849.1"/>
    <property type="molecule type" value="Genomic_DNA"/>
</dbReference>
<dbReference type="AlphaFoldDB" id="B2HDG5"/>
<dbReference type="SUPFAM" id="SSF56349">
    <property type="entry name" value="DNA breaking-rejoining enzymes"/>
    <property type="match status" value="1"/>
</dbReference>
<dbReference type="GO" id="GO:0003677">
    <property type="term" value="F:DNA binding"/>
    <property type="evidence" value="ECO:0007669"/>
    <property type="project" value="UniProtKB-UniRule"/>
</dbReference>
<dbReference type="Pfam" id="PF22022">
    <property type="entry name" value="Phage_int_M"/>
    <property type="match status" value="1"/>
</dbReference>
<dbReference type="InterPro" id="IPR053876">
    <property type="entry name" value="Phage_int_M"/>
</dbReference>
<evidence type="ECO:0000256" key="3">
    <source>
        <dbReference type="ARBA" id="ARBA00023172"/>
    </source>
</evidence>
<organism evidence="7 8">
    <name type="scientific">Mycobacterium marinum (strain ATCC BAA-535 / M)</name>
    <dbReference type="NCBI Taxonomy" id="216594"/>
    <lineage>
        <taxon>Bacteria</taxon>
        <taxon>Bacillati</taxon>
        <taxon>Actinomycetota</taxon>
        <taxon>Actinomycetes</taxon>
        <taxon>Mycobacteriales</taxon>
        <taxon>Mycobacteriaceae</taxon>
        <taxon>Mycobacterium</taxon>
        <taxon>Mycobacterium ulcerans group</taxon>
    </lineage>
</organism>
<dbReference type="STRING" id="216594.MMAR_4442"/>
<evidence type="ECO:0000259" key="5">
    <source>
        <dbReference type="PROSITE" id="PS51898"/>
    </source>
</evidence>
<dbReference type="eggNOG" id="COG0582">
    <property type="taxonomic scope" value="Bacteria"/>
</dbReference>
<dbReference type="InterPro" id="IPR002104">
    <property type="entry name" value="Integrase_catalytic"/>
</dbReference>
<feature type="domain" description="Core-binding (CB)" evidence="6">
    <location>
        <begin position="81"/>
        <end position="176"/>
    </location>
</feature>
<dbReference type="RefSeq" id="WP_012395999.1">
    <property type="nucleotide sequence ID" value="NC_010612.1"/>
</dbReference>
<name>B2HDG5_MYCMM</name>
<dbReference type="Gene3D" id="1.10.443.10">
    <property type="entry name" value="Intergrase catalytic core"/>
    <property type="match status" value="1"/>
</dbReference>
<dbReference type="PROSITE" id="PS51898">
    <property type="entry name" value="TYR_RECOMBINASE"/>
    <property type="match status" value="1"/>
</dbReference>
<evidence type="ECO:0000313" key="7">
    <source>
        <dbReference type="EMBL" id="ACC42849.1"/>
    </source>
</evidence>
<comment type="similarity">
    <text evidence="1">Belongs to the 'phage' integrase family.</text>
</comment>
<dbReference type="GO" id="GO:0006310">
    <property type="term" value="P:DNA recombination"/>
    <property type="evidence" value="ECO:0007669"/>
    <property type="project" value="UniProtKB-KW"/>
</dbReference>
<dbReference type="HOGENOM" id="CLU_646915_0_0_11"/>
<dbReference type="Proteomes" id="UP000001190">
    <property type="component" value="Chromosome"/>
</dbReference>
<dbReference type="InterPro" id="IPR010998">
    <property type="entry name" value="Integrase_recombinase_N"/>
</dbReference>
<dbReference type="Gene3D" id="1.10.150.130">
    <property type="match status" value="1"/>
</dbReference>
<dbReference type="OrthoDB" id="1822491at2"/>
<dbReference type="GO" id="GO:0015074">
    <property type="term" value="P:DNA integration"/>
    <property type="evidence" value="ECO:0007669"/>
    <property type="project" value="InterPro"/>
</dbReference>
<keyword evidence="8" id="KW-1185">Reference proteome</keyword>
<accession>B2HDG5</accession>
<evidence type="ECO:0000256" key="2">
    <source>
        <dbReference type="ARBA" id="ARBA00023125"/>
    </source>
</evidence>
<dbReference type="PANTHER" id="PTHR30349">
    <property type="entry name" value="PHAGE INTEGRASE-RELATED"/>
    <property type="match status" value="1"/>
</dbReference>
<dbReference type="InterPro" id="IPR050090">
    <property type="entry name" value="Tyrosine_recombinase_XerCD"/>
</dbReference>
<dbReference type="PANTHER" id="PTHR30349:SF64">
    <property type="entry name" value="PROPHAGE INTEGRASE INTD-RELATED"/>
    <property type="match status" value="1"/>
</dbReference>
<dbReference type="InterPro" id="IPR044068">
    <property type="entry name" value="CB"/>
</dbReference>
<dbReference type="PROSITE" id="PS51900">
    <property type="entry name" value="CB"/>
    <property type="match status" value="1"/>
</dbReference>
<gene>
    <name evidence="7" type="ordered locus">MMAR_4442</name>
</gene>
<evidence type="ECO:0000256" key="4">
    <source>
        <dbReference type="PROSITE-ProRule" id="PRU01248"/>
    </source>
</evidence>
<dbReference type="InterPro" id="IPR011010">
    <property type="entry name" value="DNA_brk_join_enz"/>
</dbReference>
<feature type="domain" description="Tyr recombinase" evidence="5">
    <location>
        <begin position="203"/>
        <end position="437"/>
    </location>
</feature>
<reference evidence="7 8" key="1">
    <citation type="journal article" date="2008" name="Genome Res.">
        <title>Insights from the complete genome sequence of Mycobacterium marinum on the evolution of Mycobacterium tuberculosis.</title>
        <authorList>
            <person name="Stinear T.P."/>
            <person name="Seemann T."/>
            <person name="Harrison P.F."/>
            <person name="Jenkin G.A."/>
            <person name="Davies J.K."/>
            <person name="Johnson P.D."/>
            <person name="Abdellah Z."/>
            <person name="Arrowsmith C."/>
            <person name="Chillingworth T."/>
            <person name="Churcher C."/>
            <person name="Clarke K."/>
            <person name="Cronin A."/>
            <person name="Davis P."/>
            <person name="Goodhead I."/>
            <person name="Holroyd N."/>
            <person name="Jagels K."/>
            <person name="Lord A."/>
            <person name="Moule S."/>
            <person name="Mungall K."/>
            <person name="Norbertczak H."/>
            <person name="Quail M.A."/>
            <person name="Rabbinowitsch E."/>
            <person name="Walker D."/>
            <person name="White B."/>
            <person name="Whitehead S."/>
            <person name="Small P.L."/>
            <person name="Brosch R."/>
            <person name="Ramakrishnan L."/>
            <person name="Fischbach M.A."/>
            <person name="Parkhill J."/>
            <person name="Cole S.T."/>
        </authorList>
    </citation>
    <scope>NUCLEOTIDE SEQUENCE [LARGE SCALE GENOMIC DNA]</scope>
    <source>
        <strain evidence="8">ATCC BAA-535 / M</strain>
    </source>
</reference>
<dbReference type="CDD" id="cd01189">
    <property type="entry name" value="INT_ICEBs1_C_like"/>
    <property type="match status" value="1"/>
</dbReference>
<sequence length="464" mass="51300">MAYVRAHETKQKRNGKALKRYEVVWRESVRDEFGLPTGQTRARQESYPTREAAEARRDELNAARHTTGTSALAEQRKAGELPFGYFARGWLDAQALKVAQGKLKQRTVDEYDRLLRTYIFDTLGGTAVAAITPAHCEALLTALVRQASRQGDKKPLTPGTVKHVWDVLRRVLRYALHHGAIVTNPTDRVDFSASRATGDHARFEHHPLTSEQVGRLAAAIRGDIAGLPAYPAYALLVEFMAYTGLRAAEVSGLEVGDLVFAPEPRCSVNVRRTKDRKNGAWITGTLKSKKSRRTVPLPPWLAERMADYLATDHPRANEPTAPLWPSRNNGGGHRAKGQRYAVPLDWSQPLAMGTFYDTIVKPALEAVALPASRPATKDAPATRGVRLHDLRHTFAVLQLSAGTHFMQVSKWLGHSTFTLTLDTYGDYIPEQDGGALNTLPEPPAPVRPTETVNNVVNLFGRQSS</sequence>